<organism evidence="7 8">
    <name type="scientific">Rotaria magnacalcarata</name>
    <dbReference type="NCBI Taxonomy" id="392030"/>
    <lineage>
        <taxon>Eukaryota</taxon>
        <taxon>Metazoa</taxon>
        <taxon>Spiralia</taxon>
        <taxon>Gnathifera</taxon>
        <taxon>Rotifera</taxon>
        <taxon>Eurotatoria</taxon>
        <taxon>Bdelloidea</taxon>
        <taxon>Philodinida</taxon>
        <taxon>Philodinidae</taxon>
        <taxon>Rotaria</taxon>
    </lineage>
</organism>
<dbReference type="SUPFAM" id="SSF103473">
    <property type="entry name" value="MFS general substrate transporter"/>
    <property type="match status" value="1"/>
</dbReference>
<sequence>MNGVIHGVKGLLTFLSSPLLGAYSDIWGRKPFLLITVFFTCCPIPLMKISP</sequence>
<evidence type="ECO:0000313" key="8">
    <source>
        <dbReference type="Proteomes" id="UP000681720"/>
    </source>
</evidence>
<keyword evidence="3" id="KW-0812">Transmembrane</keyword>
<accession>A0A8S3BLA8</accession>
<comment type="caution">
    <text evidence="7">The sequence shown here is derived from an EMBL/GenBank/DDBJ whole genome shotgun (WGS) entry which is preliminary data.</text>
</comment>
<keyword evidence="5" id="KW-0472">Membrane</keyword>
<protein>
    <submittedName>
        <fullName evidence="7">Uncharacterized protein</fullName>
    </submittedName>
</protein>
<dbReference type="AlphaFoldDB" id="A0A8S3BLA8"/>
<proteinExistence type="predicted"/>
<dbReference type="Proteomes" id="UP000681720">
    <property type="component" value="Unassembled WGS sequence"/>
</dbReference>
<evidence type="ECO:0000256" key="2">
    <source>
        <dbReference type="ARBA" id="ARBA00022448"/>
    </source>
</evidence>
<evidence type="ECO:0000256" key="5">
    <source>
        <dbReference type="ARBA" id="ARBA00023136"/>
    </source>
</evidence>
<dbReference type="GO" id="GO:0016020">
    <property type="term" value="C:membrane"/>
    <property type="evidence" value="ECO:0007669"/>
    <property type="project" value="UniProtKB-SubCell"/>
</dbReference>
<dbReference type="PROSITE" id="PS00216">
    <property type="entry name" value="SUGAR_TRANSPORT_1"/>
    <property type="match status" value="1"/>
</dbReference>
<dbReference type="Gene3D" id="1.20.1250.20">
    <property type="entry name" value="MFS general substrate transporter like domains"/>
    <property type="match status" value="1"/>
</dbReference>
<dbReference type="InterPro" id="IPR036259">
    <property type="entry name" value="MFS_trans_sf"/>
</dbReference>
<evidence type="ECO:0000256" key="1">
    <source>
        <dbReference type="ARBA" id="ARBA00004141"/>
    </source>
</evidence>
<name>A0A8S3BLA8_9BILA</name>
<dbReference type="PANTHER" id="PTHR23504">
    <property type="entry name" value="MAJOR FACILITATOR SUPERFAMILY DOMAIN-CONTAINING PROTEIN 10"/>
    <property type="match status" value="1"/>
</dbReference>
<dbReference type="GO" id="GO:0022857">
    <property type="term" value="F:transmembrane transporter activity"/>
    <property type="evidence" value="ECO:0007669"/>
    <property type="project" value="InterPro"/>
</dbReference>
<dbReference type="EMBL" id="CAJOBH010055654">
    <property type="protein sequence ID" value="CAF4400458.1"/>
    <property type="molecule type" value="Genomic_DNA"/>
</dbReference>
<dbReference type="Proteomes" id="UP000681967">
    <property type="component" value="Unassembled WGS sequence"/>
</dbReference>
<reference evidence="7" key="1">
    <citation type="submission" date="2021-02" db="EMBL/GenBank/DDBJ databases">
        <authorList>
            <person name="Nowell W R."/>
        </authorList>
    </citation>
    <scope>NUCLEOTIDE SEQUENCE</scope>
</reference>
<gene>
    <name evidence="6" type="ORF">BYL167_LOCUS31526</name>
    <name evidence="7" type="ORF">GIL414_LOCUS48781</name>
</gene>
<dbReference type="EMBL" id="CAJOBJ010158930">
    <property type="protein sequence ID" value="CAF4838028.1"/>
    <property type="molecule type" value="Genomic_DNA"/>
</dbReference>
<keyword evidence="2" id="KW-0813">Transport</keyword>
<evidence type="ECO:0000313" key="6">
    <source>
        <dbReference type="EMBL" id="CAF4400458.1"/>
    </source>
</evidence>
<comment type="subcellular location">
    <subcellularLocation>
        <location evidence="1">Membrane</location>
        <topology evidence="1">Multi-pass membrane protein</topology>
    </subcellularLocation>
</comment>
<feature type="non-terminal residue" evidence="7">
    <location>
        <position position="1"/>
    </location>
</feature>
<evidence type="ECO:0000256" key="4">
    <source>
        <dbReference type="ARBA" id="ARBA00022989"/>
    </source>
</evidence>
<dbReference type="InterPro" id="IPR005829">
    <property type="entry name" value="Sugar_transporter_CS"/>
</dbReference>
<evidence type="ECO:0000313" key="7">
    <source>
        <dbReference type="EMBL" id="CAF4838028.1"/>
    </source>
</evidence>
<dbReference type="PANTHER" id="PTHR23504:SF1">
    <property type="entry name" value="GH21943P-RELATED"/>
    <property type="match status" value="1"/>
</dbReference>
<keyword evidence="4" id="KW-1133">Transmembrane helix</keyword>
<evidence type="ECO:0000256" key="3">
    <source>
        <dbReference type="ARBA" id="ARBA00022692"/>
    </source>
</evidence>